<dbReference type="PANTHER" id="PTHR12461">
    <property type="entry name" value="HYPOXIA-INDUCIBLE FACTOR 1 ALPHA INHIBITOR-RELATED"/>
    <property type="match status" value="1"/>
</dbReference>
<name>A0A2S2E3U5_9ALTE</name>
<keyword evidence="2" id="KW-0808">Transferase</keyword>
<evidence type="ECO:0000259" key="1">
    <source>
        <dbReference type="PROSITE" id="PS51184"/>
    </source>
</evidence>
<dbReference type="SMART" id="SM00558">
    <property type="entry name" value="JmjC"/>
    <property type="match status" value="1"/>
</dbReference>
<protein>
    <submittedName>
        <fullName evidence="2">[Histone H3]-lysine-36 demethylase</fullName>
        <ecNumber evidence="2">1.14.11.27</ecNumber>
    </submittedName>
</protein>
<dbReference type="SUPFAM" id="SSF51197">
    <property type="entry name" value="Clavaminate synthase-like"/>
    <property type="match status" value="1"/>
</dbReference>
<dbReference type="InterPro" id="IPR041667">
    <property type="entry name" value="Cupin_8"/>
</dbReference>
<dbReference type="EC" id="1.14.11.27" evidence="2"/>
<dbReference type="AlphaFoldDB" id="A0A2S2E3U5"/>
<sequence>MNPSQSQVREWHNVTLSRFEDEIQPLNQPAVMRGLVSDWPVVEAGKKGPQEVTDFIKSLDDGSPVYTIIGSPHIAGGFSYDDGFNGVNFERRQTRLSSTLDFLLSQRNKPQSPAISVQAAAVNKVLPGFTDDHSMPLLDSHVPPTMWLGNEALVAPHFDINFNFAAVVAGRRRFTLYPPEQVANLYVGPMLNSPGGVPTSLVDIRDPDLERYPRFQKAMAASQEAVLEPGDVIYIPTPWWHGVESMDSLNILINYWWGGLSDNNVSPNTSLMHSMLSISELDTATREAWKHLFDYFVFHTSGNPKEHLPDDLRDIITRLSPEQRKQVFAYLKSRL</sequence>
<dbReference type="OrthoDB" id="479699at2"/>
<accession>A0A2S2E3U5</accession>
<feature type="domain" description="JmjC" evidence="1">
    <location>
        <begin position="124"/>
        <end position="272"/>
    </location>
</feature>
<dbReference type="GO" id="GO:0032259">
    <property type="term" value="P:methylation"/>
    <property type="evidence" value="ECO:0007669"/>
    <property type="project" value="UniProtKB-KW"/>
</dbReference>
<dbReference type="PROSITE" id="PS51184">
    <property type="entry name" value="JMJC"/>
    <property type="match status" value="1"/>
</dbReference>
<dbReference type="PANTHER" id="PTHR12461:SF105">
    <property type="entry name" value="HYPOXIA-INDUCIBLE FACTOR 1-ALPHA INHIBITOR"/>
    <property type="match status" value="1"/>
</dbReference>
<reference evidence="2 3" key="1">
    <citation type="submission" date="2018-05" db="EMBL/GenBank/DDBJ databases">
        <title>Salinimonas sp. HMF8227 Genome sequencing and assembly.</title>
        <authorList>
            <person name="Kang H."/>
            <person name="Kang J."/>
            <person name="Cha I."/>
            <person name="Kim H."/>
            <person name="Joh K."/>
        </authorList>
    </citation>
    <scope>NUCLEOTIDE SEQUENCE [LARGE SCALE GENOMIC DNA]</scope>
    <source>
        <strain evidence="2 3">HMF8227</strain>
    </source>
</reference>
<keyword evidence="2" id="KW-0489">Methyltransferase</keyword>
<dbReference type="GO" id="GO:0140680">
    <property type="term" value="F:histone H3K36me/H3K36me2 demethylase activity"/>
    <property type="evidence" value="ECO:0007669"/>
    <property type="project" value="UniProtKB-EC"/>
</dbReference>
<evidence type="ECO:0000313" key="2">
    <source>
        <dbReference type="EMBL" id="AWL12315.1"/>
    </source>
</evidence>
<dbReference type="Proteomes" id="UP000245728">
    <property type="component" value="Chromosome"/>
</dbReference>
<organism evidence="2 3">
    <name type="scientific">Saliniradius amylolyticus</name>
    <dbReference type="NCBI Taxonomy" id="2183582"/>
    <lineage>
        <taxon>Bacteria</taxon>
        <taxon>Pseudomonadati</taxon>
        <taxon>Pseudomonadota</taxon>
        <taxon>Gammaproteobacteria</taxon>
        <taxon>Alteromonadales</taxon>
        <taxon>Alteromonadaceae</taxon>
        <taxon>Saliniradius</taxon>
    </lineage>
</organism>
<dbReference type="EMBL" id="CP029347">
    <property type="protein sequence ID" value="AWL12315.1"/>
    <property type="molecule type" value="Genomic_DNA"/>
</dbReference>
<dbReference type="Pfam" id="PF13621">
    <property type="entry name" value="Cupin_8"/>
    <property type="match status" value="1"/>
</dbReference>
<evidence type="ECO:0000313" key="3">
    <source>
        <dbReference type="Proteomes" id="UP000245728"/>
    </source>
</evidence>
<dbReference type="KEGG" id="salh:HMF8227_01842"/>
<dbReference type="GO" id="GO:0008168">
    <property type="term" value="F:methyltransferase activity"/>
    <property type="evidence" value="ECO:0007669"/>
    <property type="project" value="UniProtKB-KW"/>
</dbReference>
<dbReference type="InterPro" id="IPR003347">
    <property type="entry name" value="JmjC_dom"/>
</dbReference>
<proteinExistence type="predicted"/>
<keyword evidence="3" id="KW-1185">Reference proteome</keyword>
<keyword evidence="2" id="KW-0560">Oxidoreductase</keyword>
<dbReference type="RefSeq" id="WP_109339901.1">
    <property type="nucleotide sequence ID" value="NZ_CP029347.1"/>
</dbReference>
<gene>
    <name evidence="2" type="primary">kdm8</name>
    <name evidence="2" type="ORF">HMF8227_01842</name>
</gene>
<dbReference type="Gene3D" id="2.60.120.650">
    <property type="entry name" value="Cupin"/>
    <property type="match status" value="1"/>
</dbReference>